<reference evidence="3 4" key="2">
    <citation type="submission" date="2019-01" db="EMBL/GenBank/DDBJ databases">
        <title>A chromosome length genome reference of the Java medaka (oryzias javanicus).</title>
        <authorList>
            <person name="Herpin A."/>
            <person name="Takehana Y."/>
            <person name="Naruse K."/>
            <person name="Ansai S."/>
            <person name="Kawaguchi M."/>
        </authorList>
    </citation>
    <scope>NUCLEOTIDE SEQUENCE [LARGE SCALE GENOMIC DNA]</scope>
    <source>
        <strain evidence="3">RS831</strain>
        <tissue evidence="3">Whole body</tissue>
    </source>
</reference>
<feature type="region of interest" description="Disordered" evidence="1">
    <location>
        <begin position="84"/>
        <end position="164"/>
    </location>
</feature>
<feature type="domain" description="DUF6729" evidence="2">
    <location>
        <begin position="195"/>
        <end position="233"/>
    </location>
</feature>
<dbReference type="AlphaFoldDB" id="A0A437CCS1"/>
<name>A0A437CCS1_ORYJA</name>
<accession>A0A437CCS1</accession>
<feature type="compositionally biased region" description="Basic and acidic residues" evidence="1">
    <location>
        <begin position="29"/>
        <end position="48"/>
    </location>
</feature>
<feature type="compositionally biased region" description="Low complexity" evidence="1">
    <location>
        <begin position="89"/>
        <end position="105"/>
    </location>
</feature>
<dbReference type="PANTHER" id="PTHR24401">
    <property type="entry name" value="SI:CH211-243P7.3-RELATED"/>
    <property type="match status" value="1"/>
</dbReference>
<dbReference type="InterPro" id="IPR046616">
    <property type="entry name" value="DUF6729"/>
</dbReference>
<feature type="compositionally biased region" description="Low complexity" evidence="1">
    <location>
        <begin position="181"/>
        <end position="190"/>
    </location>
</feature>
<dbReference type="OrthoDB" id="10072098at2759"/>
<dbReference type="Proteomes" id="UP000283210">
    <property type="component" value="Chromosome 19"/>
</dbReference>
<dbReference type="Pfam" id="PF20499">
    <property type="entry name" value="DUF6729"/>
    <property type="match status" value="1"/>
</dbReference>
<evidence type="ECO:0000256" key="1">
    <source>
        <dbReference type="SAM" id="MobiDB-lite"/>
    </source>
</evidence>
<gene>
    <name evidence="3" type="ORF">OJAV_G00194600</name>
</gene>
<reference evidence="3 4" key="1">
    <citation type="submission" date="2018-11" db="EMBL/GenBank/DDBJ databases">
        <authorList>
            <person name="Lopez-Roques C."/>
            <person name="Donnadieu C."/>
            <person name="Bouchez O."/>
            <person name="Klopp C."/>
            <person name="Cabau C."/>
            <person name="Zahm M."/>
        </authorList>
    </citation>
    <scope>NUCLEOTIDE SEQUENCE [LARGE SCALE GENOMIC DNA]</scope>
    <source>
        <strain evidence="3">RS831</strain>
        <tissue evidence="3">Whole body</tissue>
    </source>
</reference>
<sequence length="303" mass="32215">MSSEHLVFRRTWNGTLLLKASNEAQVLDPLKESHQDKSPEEVEREARTHSTSQGVAAKAAHRFTAFVSGRRSLSVVEMQAKVKKLVGKPASPASSTPACSSTTSEEPTDEELVSAVVDIESSQVQAPPSAPGAPPPRDEVPETEEQPAPAGVPPPASAGDAELTCPQPLCVGSGLAGPSGGSWTSTAGTSRPLSTGCKKKVGGWSQGIIRQLPPTHSKQFPAILTYKLSCDQRHKGEVSTTSTDAPSAVWLLTVYGYDVLRRLDEYKARITSTFRSILKMDSTKKVRKKLAGASDSAAWATNI</sequence>
<proteinExistence type="predicted"/>
<organism evidence="3 4">
    <name type="scientific">Oryzias javanicus</name>
    <name type="common">Javanese ricefish</name>
    <name type="synonym">Aplocheilus javanicus</name>
    <dbReference type="NCBI Taxonomy" id="123683"/>
    <lineage>
        <taxon>Eukaryota</taxon>
        <taxon>Metazoa</taxon>
        <taxon>Chordata</taxon>
        <taxon>Craniata</taxon>
        <taxon>Vertebrata</taxon>
        <taxon>Euteleostomi</taxon>
        <taxon>Actinopterygii</taxon>
        <taxon>Neopterygii</taxon>
        <taxon>Teleostei</taxon>
        <taxon>Neoteleostei</taxon>
        <taxon>Acanthomorphata</taxon>
        <taxon>Ovalentaria</taxon>
        <taxon>Atherinomorphae</taxon>
        <taxon>Beloniformes</taxon>
        <taxon>Adrianichthyidae</taxon>
        <taxon>Oryziinae</taxon>
        <taxon>Oryzias</taxon>
    </lineage>
</organism>
<evidence type="ECO:0000259" key="2">
    <source>
        <dbReference type="Pfam" id="PF20499"/>
    </source>
</evidence>
<dbReference type="EMBL" id="CM012455">
    <property type="protein sequence ID" value="RVE60063.1"/>
    <property type="molecule type" value="Genomic_DNA"/>
</dbReference>
<protein>
    <recommendedName>
        <fullName evidence="2">DUF6729 domain-containing protein</fullName>
    </recommendedName>
</protein>
<evidence type="ECO:0000313" key="3">
    <source>
        <dbReference type="EMBL" id="RVE60063.1"/>
    </source>
</evidence>
<feature type="region of interest" description="Disordered" evidence="1">
    <location>
        <begin position="29"/>
        <end position="57"/>
    </location>
</feature>
<dbReference type="PANTHER" id="PTHR24401:SF29">
    <property type="entry name" value="SI:CH211-243P7.3-RELATED"/>
    <property type="match status" value="1"/>
</dbReference>
<keyword evidence="4" id="KW-1185">Reference proteome</keyword>
<feature type="region of interest" description="Disordered" evidence="1">
    <location>
        <begin position="177"/>
        <end position="198"/>
    </location>
</feature>
<evidence type="ECO:0000313" key="4">
    <source>
        <dbReference type="Proteomes" id="UP000283210"/>
    </source>
</evidence>